<proteinExistence type="predicted"/>
<evidence type="ECO:0000256" key="1">
    <source>
        <dbReference type="ARBA" id="ARBA00004323"/>
    </source>
</evidence>
<dbReference type="Proteomes" id="UP000629098">
    <property type="component" value="Unassembled WGS sequence"/>
</dbReference>
<reference evidence="15" key="1">
    <citation type="submission" date="2020-09" db="EMBL/GenBank/DDBJ databases">
        <title>Iningainema tapete sp. nov. (Scytonemataceae, Cyanobacteria) from greenhouses in central Florida (USA) produces two types of nodularin with biosynthetic potential for microcystin-LR and anabaenopeptins.</title>
        <authorList>
            <person name="Berthold D.E."/>
            <person name="Lefler F.W."/>
            <person name="Huang I.-S."/>
            <person name="Abdulla H."/>
            <person name="Zimba P.V."/>
            <person name="Laughinghouse H.D. IV."/>
        </authorList>
    </citation>
    <scope>NUCLEOTIDE SEQUENCE</scope>
    <source>
        <strain evidence="15">BLCCT55</strain>
    </source>
</reference>
<comment type="subcellular location">
    <subcellularLocation>
        <location evidence="2">Endoplasmic reticulum membrane</location>
        <topology evidence="2">Single-pass type II membrane protein</topology>
    </subcellularLocation>
    <subcellularLocation>
        <location evidence="1">Golgi apparatus membrane</location>
        <topology evidence="1">Single-pass type II membrane protein</topology>
    </subcellularLocation>
</comment>
<gene>
    <name evidence="15" type="ORF">ICL16_06360</name>
</gene>
<keyword evidence="6" id="KW-0479">Metal-binding</keyword>
<accession>A0A8J6XDT0</accession>
<dbReference type="GO" id="GO:0050650">
    <property type="term" value="P:chondroitin sulfate proteoglycan biosynthetic process"/>
    <property type="evidence" value="ECO:0007669"/>
    <property type="project" value="TreeGrafter"/>
</dbReference>
<dbReference type="PANTHER" id="PTHR46025:SF3">
    <property type="entry name" value="XYLOSYLTRANSFERASE OXT"/>
    <property type="match status" value="1"/>
</dbReference>
<dbReference type="Pfam" id="PF02485">
    <property type="entry name" value="Branch"/>
    <property type="match status" value="1"/>
</dbReference>
<sequence>MKVCYFIQTHKNPQQIYRLVRTIKNSSPTAQILIGHDFTSSSLDITPLQDLSDVHLLKIQFRPLRGDFSLIQPYLNAINWLLEHNSDFDWLVYLSGQDYPTQSLAESEAFLAQTEYDGFIRYWDVFSEECPWDKEKVLERYFYKYWRIPGRYTYNLLLKIQKLWLIKLTPLKFYLTYGPLVGLPSKSTPFKEQFICYGGRQWHTLSRKCTDYIRQFIQTNPHIVSYYQKTVCSDESFIQTVLVNSKKFNLCNDDKRFIEIAKTWGGHPRILTKQDYATLTNSSYHFARKFDPKADVEILNMLDDFIIN</sequence>
<keyword evidence="5" id="KW-0812">Transmembrane</keyword>
<keyword evidence="3 15" id="KW-0328">Glycosyltransferase</keyword>
<evidence type="ECO:0000313" key="16">
    <source>
        <dbReference type="Proteomes" id="UP000629098"/>
    </source>
</evidence>
<keyword evidence="12" id="KW-1015">Disulfide bond</keyword>
<keyword evidence="8" id="KW-0735">Signal-anchor</keyword>
<dbReference type="GO" id="GO:0046872">
    <property type="term" value="F:metal ion binding"/>
    <property type="evidence" value="ECO:0007669"/>
    <property type="project" value="UniProtKB-KW"/>
</dbReference>
<dbReference type="GO" id="GO:0016020">
    <property type="term" value="C:membrane"/>
    <property type="evidence" value="ECO:0007669"/>
    <property type="project" value="InterPro"/>
</dbReference>
<keyword evidence="16" id="KW-1185">Reference proteome</keyword>
<evidence type="ECO:0000256" key="3">
    <source>
        <dbReference type="ARBA" id="ARBA00022676"/>
    </source>
</evidence>
<protein>
    <recommendedName>
        <fullName evidence="14">Peptide O-xylosyltransferase</fullName>
    </recommendedName>
</protein>
<keyword evidence="10" id="KW-0333">Golgi apparatus</keyword>
<dbReference type="GO" id="GO:0030158">
    <property type="term" value="F:protein xylosyltransferase activity"/>
    <property type="evidence" value="ECO:0007669"/>
    <property type="project" value="InterPro"/>
</dbReference>
<dbReference type="RefSeq" id="WP_190826017.1">
    <property type="nucleotide sequence ID" value="NZ_CAWPPI010000027.1"/>
</dbReference>
<evidence type="ECO:0000256" key="8">
    <source>
        <dbReference type="ARBA" id="ARBA00022968"/>
    </source>
</evidence>
<name>A0A8J6XDT0_9CYAN</name>
<dbReference type="EMBL" id="JACXAE010000027">
    <property type="protein sequence ID" value="MBD2771728.1"/>
    <property type="molecule type" value="Genomic_DNA"/>
</dbReference>
<evidence type="ECO:0000256" key="7">
    <source>
        <dbReference type="ARBA" id="ARBA00022824"/>
    </source>
</evidence>
<keyword evidence="13" id="KW-0325">Glycoprotein</keyword>
<dbReference type="GO" id="GO:0015012">
    <property type="term" value="P:heparan sulfate proteoglycan biosynthetic process"/>
    <property type="evidence" value="ECO:0007669"/>
    <property type="project" value="TreeGrafter"/>
</dbReference>
<evidence type="ECO:0000256" key="13">
    <source>
        <dbReference type="ARBA" id="ARBA00023180"/>
    </source>
</evidence>
<keyword evidence="11" id="KW-0472">Membrane</keyword>
<comment type="caution">
    <text evidence="15">The sequence shown here is derived from an EMBL/GenBank/DDBJ whole genome shotgun (WGS) entry which is preliminary data.</text>
</comment>
<dbReference type="AlphaFoldDB" id="A0A8J6XDT0"/>
<evidence type="ECO:0000256" key="5">
    <source>
        <dbReference type="ARBA" id="ARBA00022692"/>
    </source>
</evidence>
<evidence type="ECO:0000256" key="6">
    <source>
        <dbReference type="ARBA" id="ARBA00022723"/>
    </source>
</evidence>
<evidence type="ECO:0000256" key="4">
    <source>
        <dbReference type="ARBA" id="ARBA00022679"/>
    </source>
</evidence>
<evidence type="ECO:0000256" key="10">
    <source>
        <dbReference type="ARBA" id="ARBA00023034"/>
    </source>
</evidence>
<keyword evidence="4" id="KW-0808">Transferase</keyword>
<keyword evidence="9" id="KW-1133">Transmembrane helix</keyword>
<keyword evidence="7" id="KW-0256">Endoplasmic reticulum</keyword>
<dbReference type="InterPro" id="IPR043538">
    <property type="entry name" value="XYLT"/>
</dbReference>
<evidence type="ECO:0000256" key="2">
    <source>
        <dbReference type="ARBA" id="ARBA00004648"/>
    </source>
</evidence>
<evidence type="ECO:0000256" key="9">
    <source>
        <dbReference type="ARBA" id="ARBA00022989"/>
    </source>
</evidence>
<dbReference type="PANTHER" id="PTHR46025">
    <property type="entry name" value="XYLOSYLTRANSFERASE OXT"/>
    <property type="match status" value="1"/>
</dbReference>
<evidence type="ECO:0000256" key="11">
    <source>
        <dbReference type="ARBA" id="ARBA00023136"/>
    </source>
</evidence>
<organism evidence="15 16">
    <name type="scientific">Iningainema tapete BLCC-T55</name>
    <dbReference type="NCBI Taxonomy" id="2748662"/>
    <lineage>
        <taxon>Bacteria</taxon>
        <taxon>Bacillati</taxon>
        <taxon>Cyanobacteriota</taxon>
        <taxon>Cyanophyceae</taxon>
        <taxon>Nostocales</taxon>
        <taxon>Scytonemataceae</taxon>
        <taxon>Iningainema tapete</taxon>
    </lineage>
</organism>
<evidence type="ECO:0000313" key="15">
    <source>
        <dbReference type="EMBL" id="MBD2771728.1"/>
    </source>
</evidence>
<evidence type="ECO:0000256" key="14">
    <source>
        <dbReference type="ARBA" id="ARBA00042865"/>
    </source>
</evidence>
<evidence type="ECO:0000256" key="12">
    <source>
        <dbReference type="ARBA" id="ARBA00023157"/>
    </source>
</evidence>
<dbReference type="InterPro" id="IPR003406">
    <property type="entry name" value="Glyco_trans_14"/>
</dbReference>